<proteinExistence type="predicted"/>
<dbReference type="SUPFAM" id="SSF46955">
    <property type="entry name" value="Putative DNA-binding domain"/>
    <property type="match status" value="1"/>
</dbReference>
<keyword evidence="2" id="KW-0238">DNA-binding</keyword>
<evidence type="ECO:0000259" key="1">
    <source>
        <dbReference type="Pfam" id="PF12728"/>
    </source>
</evidence>
<dbReference type="NCBIfam" id="TIGR01764">
    <property type="entry name" value="excise"/>
    <property type="match status" value="1"/>
</dbReference>
<evidence type="ECO:0000313" key="3">
    <source>
        <dbReference type="Proteomes" id="UP000244893"/>
    </source>
</evidence>
<organism evidence="2 3">
    <name type="scientific">Amnibacterium flavum</name>
    <dbReference type="NCBI Taxonomy" id="2173173"/>
    <lineage>
        <taxon>Bacteria</taxon>
        <taxon>Bacillati</taxon>
        <taxon>Actinomycetota</taxon>
        <taxon>Actinomycetes</taxon>
        <taxon>Micrococcales</taxon>
        <taxon>Microbacteriaceae</taxon>
        <taxon>Amnibacterium</taxon>
    </lineage>
</organism>
<reference evidence="2 3" key="1">
    <citation type="submission" date="2018-05" db="EMBL/GenBank/DDBJ databases">
        <title>Amnibacterium sp. M8JJ-5, whole genome shotgun sequence.</title>
        <authorList>
            <person name="Tuo L."/>
        </authorList>
    </citation>
    <scope>NUCLEOTIDE SEQUENCE [LARGE SCALE GENOMIC DNA]</scope>
    <source>
        <strain evidence="2 3">M8JJ-5</strain>
    </source>
</reference>
<gene>
    <name evidence="2" type="ORF">DDQ50_16850</name>
</gene>
<dbReference type="EMBL" id="QEOP01000006">
    <property type="protein sequence ID" value="PVZ93215.1"/>
    <property type="molecule type" value="Genomic_DNA"/>
</dbReference>
<dbReference type="GO" id="GO:0003677">
    <property type="term" value="F:DNA binding"/>
    <property type="evidence" value="ECO:0007669"/>
    <property type="project" value="UniProtKB-KW"/>
</dbReference>
<feature type="domain" description="Helix-turn-helix" evidence="1">
    <location>
        <begin position="54"/>
        <end position="102"/>
    </location>
</feature>
<sequence length="121" mass="13203">METAHDREVATVVATLEDGTTLTLEPRLTRFVIDIIEAIAASGVVSTTTLPEILTSSVAAECLGISRPTLMKIIERGEIPAFKVGTHTRLRRDDVFALRRARQEARGVAVRDLRDAGADFD</sequence>
<keyword evidence="3" id="KW-1185">Reference proteome</keyword>
<dbReference type="InterPro" id="IPR010093">
    <property type="entry name" value="SinI_DNA-bd"/>
</dbReference>
<dbReference type="InterPro" id="IPR041657">
    <property type="entry name" value="HTH_17"/>
</dbReference>
<protein>
    <submittedName>
        <fullName evidence="2">DNA-binding protein</fullName>
    </submittedName>
</protein>
<dbReference type="OrthoDB" id="26212at2"/>
<accession>A0A2V1HLA6</accession>
<comment type="caution">
    <text evidence="2">The sequence shown here is derived from an EMBL/GenBank/DDBJ whole genome shotgun (WGS) entry which is preliminary data.</text>
</comment>
<evidence type="ECO:0000313" key="2">
    <source>
        <dbReference type="EMBL" id="PVZ93215.1"/>
    </source>
</evidence>
<dbReference type="AlphaFoldDB" id="A0A2V1HLA6"/>
<dbReference type="Pfam" id="PF12728">
    <property type="entry name" value="HTH_17"/>
    <property type="match status" value="1"/>
</dbReference>
<dbReference type="InterPro" id="IPR009061">
    <property type="entry name" value="DNA-bd_dom_put_sf"/>
</dbReference>
<name>A0A2V1HLA6_9MICO</name>
<dbReference type="Proteomes" id="UP000244893">
    <property type="component" value="Unassembled WGS sequence"/>
</dbReference>